<proteinExistence type="predicted"/>
<accession>A0A8R7TUS4</accession>
<sequence length="94" mass="10309">MLGKNLIIPFPRTPQQVGAFDSGITFGYIFESEIYIILLCTKSSASNVLKNSGTSYLQRNISFIFTQSHFFGCGSLSSTVYSCSLVCYSEVVLA</sequence>
<dbReference type="EnsemblPlants" id="TuG1812G0300001972.01.T04">
    <property type="protein sequence ID" value="TuG1812G0300001972.01.T04"/>
    <property type="gene ID" value="TuG1812G0300001972.01"/>
</dbReference>
<reference evidence="2" key="1">
    <citation type="journal article" date="2013" name="Nature">
        <title>Draft genome of the wheat A-genome progenitor Triticum urartu.</title>
        <authorList>
            <person name="Ling H.Q."/>
            <person name="Zhao S."/>
            <person name="Liu D."/>
            <person name="Wang J."/>
            <person name="Sun H."/>
            <person name="Zhang C."/>
            <person name="Fan H."/>
            <person name="Li D."/>
            <person name="Dong L."/>
            <person name="Tao Y."/>
            <person name="Gao C."/>
            <person name="Wu H."/>
            <person name="Li Y."/>
            <person name="Cui Y."/>
            <person name="Guo X."/>
            <person name="Zheng S."/>
            <person name="Wang B."/>
            <person name="Yu K."/>
            <person name="Liang Q."/>
            <person name="Yang W."/>
            <person name="Lou X."/>
            <person name="Chen J."/>
            <person name="Feng M."/>
            <person name="Jian J."/>
            <person name="Zhang X."/>
            <person name="Luo G."/>
            <person name="Jiang Y."/>
            <person name="Liu J."/>
            <person name="Wang Z."/>
            <person name="Sha Y."/>
            <person name="Zhang B."/>
            <person name="Wu H."/>
            <person name="Tang D."/>
            <person name="Shen Q."/>
            <person name="Xue P."/>
            <person name="Zou S."/>
            <person name="Wang X."/>
            <person name="Liu X."/>
            <person name="Wang F."/>
            <person name="Yang Y."/>
            <person name="An X."/>
            <person name="Dong Z."/>
            <person name="Zhang K."/>
            <person name="Zhang X."/>
            <person name="Luo M.C."/>
            <person name="Dvorak J."/>
            <person name="Tong Y."/>
            <person name="Wang J."/>
            <person name="Yang H."/>
            <person name="Li Z."/>
            <person name="Wang D."/>
            <person name="Zhang A."/>
            <person name="Wang J."/>
        </authorList>
    </citation>
    <scope>NUCLEOTIDE SEQUENCE</scope>
    <source>
        <strain evidence="2">cv. G1812</strain>
    </source>
</reference>
<dbReference type="Gramene" id="TuG1812G0300001972.01.T05">
    <property type="protein sequence ID" value="TuG1812G0300001972.01.T05"/>
    <property type="gene ID" value="TuG1812G0300001972.01"/>
</dbReference>
<keyword evidence="2" id="KW-1185">Reference proteome</keyword>
<dbReference type="Proteomes" id="UP000015106">
    <property type="component" value="Chromosome 3"/>
</dbReference>
<dbReference type="Gramene" id="TuG1812G0300001972.01.T04">
    <property type="protein sequence ID" value="TuG1812G0300001972.01.T04"/>
    <property type="gene ID" value="TuG1812G0300001972.01"/>
</dbReference>
<name>A0A8R7TUS4_TRIUA</name>
<dbReference type="AlphaFoldDB" id="A0A8R7TUS4"/>
<evidence type="ECO:0000313" key="1">
    <source>
        <dbReference type="EnsemblPlants" id="TuG1812G0300001972.01.T04"/>
    </source>
</evidence>
<protein>
    <submittedName>
        <fullName evidence="1">Uncharacterized protein</fullName>
    </submittedName>
</protein>
<dbReference type="EnsemblPlants" id="TuG1812G0300001972.01.T05">
    <property type="protein sequence ID" value="TuG1812G0300001972.01.T05"/>
    <property type="gene ID" value="TuG1812G0300001972.01"/>
</dbReference>
<reference evidence="1" key="3">
    <citation type="submission" date="2022-06" db="UniProtKB">
        <authorList>
            <consortium name="EnsemblPlants"/>
        </authorList>
    </citation>
    <scope>IDENTIFICATION</scope>
</reference>
<evidence type="ECO:0000313" key="2">
    <source>
        <dbReference type="Proteomes" id="UP000015106"/>
    </source>
</evidence>
<organism evidence="1 2">
    <name type="scientific">Triticum urartu</name>
    <name type="common">Red wild einkorn</name>
    <name type="synonym">Crithodium urartu</name>
    <dbReference type="NCBI Taxonomy" id="4572"/>
    <lineage>
        <taxon>Eukaryota</taxon>
        <taxon>Viridiplantae</taxon>
        <taxon>Streptophyta</taxon>
        <taxon>Embryophyta</taxon>
        <taxon>Tracheophyta</taxon>
        <taxon>Spermatophyta</taxon>
        <taxon>Magnoliopsida</taxon>
        <taxon>Liliopsida</taxon>
        <taxon>Poales</taxon>
        <taxon>Poaceae</taxon>
        <taxon>BOP clade</taxon>
        <taxon>Pooideae</taxon>
        <taxon>Triticodae</taxon>
        <taxon>Triticeae</taxon>
        <taxon>Triticinae</taxon>
        <taxon>Triticum</taxon>
    </lineage>
</organism>
<reference evidence="1" key="2">
    <citation type="submission" date="2018-03" db="EMBL/GenBank/DDBJ databases">
        <title>The Triticum urartu genome reveals the dynamic nature of wheat genome evolution.</title>
        <authorList>
            <person name="Ling H."/>
            <person name="Ma B."/>
            <person name="Shi X."/>
            <person name="Liu H."/>
            <person name="Dong L."/>
            <person name="Sun H."/>
            <person name="Cao Y."/>
            <person name="Gao Q."/>
            <person name="Zheng S."/>
            <person name="Li Y."/>
            <person name="Yu Y."/>
            <person name="Du H."/>
            <person name="Qi M."/>
            <person name="Li Y."/>
            <person name="Yu H."/>
            <person name="Cui Y."/>
            <person name="Wang N."/>
            <person name="Chen C."/>
            <person name="Wu H."/>
            <person name="Zhao Y."/>
            <person name="Zhang J."/>
            <person name="Li Y."/>
            <person name="Zhou W."/>
            <person name="Zhang B."/>
            <person name="Hu W."/>
            <person name="Eijk M."/>
            <person name="Tang J."/>
            <person name="Witsenboer H."/>
            <person name="Zhao S."/>
            <person name="Li Z."/>
            <person name="Zhang A."/>
            <person name="Wang D."/>
            <person name="Liang C."/>
        </authorList>
    </citation>
    <scope>NUCLEOTIDE SEQUENCE [LARGE SCALE GENOMIC DNA]</scope>
    <source>
        <strain evidence="1">cv. G1812</strain>
    </source>
</reference>